<gene>
    <name evidence="1" type="ORF">V6N12_059398</name>
</gene>
<evidence type="ECO:0000313" key="1">
    <source>
        <dbReference type="EMBL" id="KAK8565852.1"/>
    </source>
</evidence>
<evidence type="ECO:0000313" key="2">
    <source>
        <dbReference type="Proteomes" id="UP001472677"/>
    </source>
</evidence>
<sequence length="135" mass="15445">MLKGRLLISSVNVCGCRLPSSCKALEYFRGPTYGLVYGVSRVQVQSDISVAIRMILDPMTTSSSSSLVRRISSLLNRPWSLRFLWVHWEMNIVVDGLSKLPFLHDFQLQTFDNILESLRPLLVSDRDGPPYRRRC</sequence>
<proteinExistence type="predicted"/>
<comment type="caution">
    <text evidence="1">The sequence shown here is derived from an EMBL/GenBank/DDBJ whole genome shotgun (WGS) entry which is preliminary data.</text>
</comment>
<dbReference type="EMBL" id="JBBPBM010000010">
    <property type="protein sequence ID" value="KAK8565852.1"/>
    <property type="molecule type" value="Genomic_DNA"/>
</dbReference>
<accession>A0ABR2EV13</accession>
<keyword evidence="2" id="KW-1185">Reference proteome</keyword>
<evidence type="ECO:0008006" key="3">
    <source>
        <dbReference type="Google" id="ProtNLM"/>
    </source>
</evidence>
<dbReference type="Proteomes" id="UP001472677">
    <property type="component" value="Unassembled WGS sequence"/>
</dbReference>
<protein>
    <recommendedName>
        <fullName evidence="3">RNase H type-1 domain-containing protein</fullName>
    </recommendedName>
</protein>
<reference evidence="1 2" key="1">
    <citation type="journal article" date="2024" name="G3 (Bethesda)">
        <title>Genome assembly of Hibiscus sabdariffa L. provides insights into metabolisms of medicinal natural products.</title>
        <authorList>
            <person name="Kim T."/>
        </authorList>
    </citation>
    <scope>NUCLEOTIDE SEQUENCE [LARGE SCALE GENOMIC DNA]</scope>
    <source>
        <strain evidence="1">TK-2024</strain>
        <tissue evidence="1">Old leaves</tissue>
    </source>
</reference>
<organism evidence="1 2">
    <name type="scientific">Hibiscus sabdariffa</name>
    <name type="common">roselle</name>
    <dbReference type="NCBI Taxonomy" id="183260"/>
    <lineage>
        <taxon>Eukaryota</taxon>
        <taxon>Viridiplantae</taxon>
        <taxon>Streptophyta</taxon>
        <taxon>Embryophyta</taxon>
        <taxon>Tracheophyta</taxon>
        <taxon>Spermatophyta</taxon>
        <taxon>Magnoliopsida</taxon>
        <taxon>eudicotyledons</taxon>
        <taxon>Gunneridae</taxon>
        <taxon>Pentapetalae</taxon>
        <taxon>rosids</taxon>
        <taxon>malvids</taxon>
        <taxon>Malvales</taxon>
        <taxon>Malvaceae</taxon>
        <taxon>Malvoideae</taxon>
        <taxon>Hibiscus</taxon>
    </lineage>
</organism>
<name>A0ABR2EV13_9ROSI</name>